<organism evidence="1 2">
    <name type="scientific">Bifidobacterium canis</name>
    <dbReference type="NCBI Taxonomy" id="2610880"/>
    <lineage>
        <taxon>Bacteria</taxon>
        <taxon>Bacillati</taxon>
        <taxon>Actinomycetota</taxon>
        <taxon>Actinomycetes</taxon>
        <taxon>Bifidobacteriales</taxon>
        <taxon>Bifidobacteriaceae</taxon>
        <taxon>Bifidobacterium</taxon>
    </lineage>
</organism>
<dbReference type="RefSeq" id="WP_155588138.1">
    <property type="nucleotide sequence ID" value="NZ_WNLP01000001.1"/>
</dbReference>
<gene>
    <name evidence="1" type="ORF">GSD1FS_0437</name>
</gene>
<dbReference type="Proteomes" id="UP000487882">
    <property type="component" value="Unassembled WGS sequence"/>
</dbReference>
<dbReference type="InterPro" id="IPR014060">
    <property type="entry name" value="PglZ"/>
</dbReference>
<evidence type="ECO:0000313" key="2">
    <source>
        <dbReference type="Proteomes" id="UP000487882"/>
    </source>
</evidence>
<keyword evidence="2" id="KW-1185">Reference proteome</keyword>
<dbReference type="EMBL" id="WNLP01000001">
    <property type="protein sequence ID" value="MUH59123.1"/>
    <property type="molecule type" value="Genomic_DNA"/>
</dbReference>
<proteinExistence type="predicted"/>
<protein>
    <submittedName>
        <fullName evidence="1">PglZ domain-containing protein</fullName>
    </submittedName>
</protein>
<dbReference type="AlphaFoldDB" id="A0A7K1J396"/>
<reference evidence="1 2" key="1">
    <citation type="submission" date="2019-09" db="EMBL/GenBank/DDBJ databases">
        <title>Bifidobacterium canis sp. nov., isolated from the digestive tract of German Shepherd dog puppy.</title>
        <authorList>
            <person name="Bunesova V."/>
        </authorList>
    </citation>
    <scope>NUCLEOTIDE SEQUENCE [LARGE SCALE GENOMIC DNA]</scope>
    <source>
        <strain evidence="1 2">GSD1FS</strain>
    </source>
</reference>
<dbReference type="Pfam" id="PF08665">
    <property type="entry name" value="PglZ"/>
    <property type="match status" value="1"/>
</dbReference>
<comment type="caution">
    <text evidence="1">The sequence shown here is derived from an EMBL/GenBank/DDBJ whole genome shotgun (WGS) entry which is preliminary data.</text>
</comment>
<name>A0A7K1J396_9BIFI</name>
<dbReference type="NCBIfam" id="TIGR02687">
    <property type="entry name" value="BREX-1 system phosphatase PglZ type A"/>
    <property type="match status" value="1"/>
</dbReference>
<sequence>MSELEQVSHLLAERFKQDGERGRIVFWLDEENQYADEVASLVGEASSDETLRTVELIEPDHTPFNVRYTMFIERPESKFLVYLHGEQPSLQDDWLLDLKLAYGPLFSADKLTMIVNELVPGASDETRESWLDAMRKAPKFFDSTERVRKLAKRLQPNDDATDFQAKMIAVLLGLPDTQHSLQDIWMVLLRQYAQDDDSGIRSIEHMGLGDFHWQGTRFIYHFPVDADEDAAPSVKGFLLWLLDLAWRDFNDGMHASTYYANIMRDYANWSHNVTFRDSLRALTDVAADELQMMTQIDAMDVEELSSHDTFRAVDDVLIHRLLQRVEARSITDEDVQRIVSTRTPMLWYDRYADTYAAISSASTLWKKFDDAQPFVDALASPEHGFKTYVEHLYRVDQAYRHFCVVWQKTKIDTSHINEELERKYVAFQLELGKAWQQQIDSMDRWHIENVDQQWDFFENEVRSFTRNKRKVAVIISDALRYEVGEEFCRRMNTKSRFNVTIDARLSVLPSYTQLGMAALLPHNRLALDGKDHYKALVDGADATGTKNRNTILSQEQGCAVTADDLAVMNRDEARELVKSHDVLYVYHDRIDGSGEGDLDVFDACTATLKQLEDIVKRLTNANVNNILVTADHGFLYQESKLEASEWLSEQPHGEEIWQLKRRFVIGRGLERTQAFTTFTAEQVGLDNPGVDVQVPNSILRLRKQGYKGRYTHGGASLQEIVVPVVHINKSRSKTDDARAVGFTINQTTDRLTSGQLTVDLMQTEAVGGKIQSRTVFVGLYGHDANGNDVPISNEVPIAFDITSREPSERHRSATLLLTNKAEQFNDTMVELHIRERIEGTNQMRMLEPKALYHLQRGSLFDDAGFFDEE</sequence>
<evidence type="ECO:0000313" key="1">
    <source>
        <dbReference type="EMBL" id="MUH59123.1"/>
    </source>
</evidence>
<accession>A0A7K1J396</accession>